<reference evidence="6" key="1">
    <citation type="journal article" date="2012" name="J. Microbiol. Biotechnol.">
        <title>Ramlibacter ginsenosidimutans sp. nov., with ginsenoside-converting activity.</title>
        <authorList>
            <person name="Wang L."/>
            <person name="An D.S."/>
            <person name="Kim S.G."/>
            <person name="Jin F.X."/>
            <person name="Kim S.C."/>
            <person name="Lee S.T."/>
            <person name="Im W.T."/>
        </authorList>
    </citation>
    <scope>NUCLEOTIDE SEQUENCE</scope>
    <source>
        <strain evidence="6">KACC 17527</strain>
    </source>
</reference>
<dbReference type="InterPro" id="IPR011991">
    <property type="entry name" value="ArsR-like_HTH"/>
</dbReference>
<dbReference type="SUPFAM" id="SSF46785">
    <property type="entry name" value="Winged helix' DNA-binding domain"/>
    <property type="match status" value="1"/>
</dbReference>
<keyword evidence="2" id="KW-0805">Transcription regulation</keyword>
<dbReference type="InterPro" id="IPR050950">
    <property type="entry name" value="HTH-type_LysR_regulators"/>
</dbReference>
<dbReference type="CDD" id="cd00090">
    <property type="entry name" value="HTH_ARSR"/>
    <property type="match status" value="1"/>
</dbReference>
<dbReference type="InterPro" id="IPR036388">
    <property type="entry name" value="WH-like_DNA-bd_sf"/>
</dbReference>
<dbReference type="GO" id="GO:0005829">
    <property type="term" value="C:cytosol"/>
    <property type="evidence" value="ECO:0007669"/>
    <property type="project" value="TreeGrafter"/>
</dbReference>
<comment type="caution">
    <text evidence="6">The sequence shown here is derived from an EMBL/GenBank/DDBJ whole genome shotgun (WGS) entry which is preliminary data.</text>
</comment>
<dbReference type="Proteomes" id="UP000630528">
    <property type="component" value="Unassembled WGS sequence"/>
</dbReference>
<evidence type="ECO:0000256" key="3">
    <source>
        <dbReference type="ARBA" id="ARBA00023125"/>
    </source>
</evidence>
<dbReference type="Pfam" id="PF00126">
    <property type="entry name" value="HTH_1"/>
    <property type="match status" value="1"/>
</dbReference>
<dbReference type="GO" id="GO:0003700">
    <property type="term" value="F:DNA-binding transcription factor activity"/>
    <property type="evidence" value="ECO:0007669"/>
    <property type="project" value="InterPro"/>
</dbReference>
<evidence type="ECO:0000313" key="7">
    <source>
        <dbReference type="Proteomes" id="UP000630528"/>
    </source>
</evidence>
<dbReference type="PROSITE" id="PS50931">
    <property type="entry name" value="HTH_LYSR"/>
    <property type="match status" value="1"/>
</dbReference>
<dbReference type="PANTHER" id="PTHR30419:SF30">
    <property type="entry name" value="LYSR FAMILY TRANSCRIPTIONAL REGULATOR"/>
    <property type="match status" value="1"/>
</dbReference>
<dbReference type="InterPro" id="IPR000847">
    <property type="entry name" value="LysR_HTH_N"/>
</dbReference>
<evidence type="ECO:0000256" key="4">
    <source>
        <dbReference type="ARBA" id="ARBA00023163"/>
    </source>
</evidence>
<keyword evidence="7" id="KW-1185">Reference proteome</keyword>
<dbReference type="GO" id="GO:0003677">
    <property type="term" value="F:DNA binding"/>
    <property type="evidence" value="ECO:0007669"/>
    <property type="project" value="UniProtKB-KW"/>
</dbReference>
<name>A0A934WNR8_9BURK</name>
<dbReference type="InterPro" id="IPR005119">
    <property type="entry name" value="LysR_subst-bd"/>
</dbReference>
<keyword evidence="3" id="KW-0238">DNA-binding</keyword>
<reference evidence="6" key="2">
    <citation type="submission" date="2021-01" db="EMBL/GenBank/DDBJ databases">
        <authorList>
            <person name="Kang M."/>
        </authorList>
    </citation>
    <scope>NUCLEOTIDE SEQUENCE</scope>
    <source>
        <strain evidence="6">KACC 17527</strain>
    </source>
</reference>
<accession>A0A934WNR8</accession>
<dbReference type="InterPro" id="IPR036390">
    <property type="entry name" value="WH_DNA-bd_sf"/>
</dbReference>
<protein>
    <submittedName>
        <fullName evidence="6">LysR family transcriptional regulator</fullName>
    </submittedName>
</protein>
<dbReference type="Pfam" id="PF03466">
    <property type="entry name" value="LysR_substrate"/>
    <property type="match status" value="1"/>
</dbReference>
<proteinExistence type="inferred from homology"/>
<dbReference type="PANTHER" id="PTHR30419">
    <property type="entry name" value="HTH-TYPE TRANSCRIPTIONAL REGULATOR YBHD"/>
    <property type="match status" value="1"/>
</dbReference>
<keyword evidence="4" id="KW-0804">Transcription</keyword>
<dbReference type="FunFam" id="1.10.10.10:FF:000001">
    <property type="entry name" value="LysR family transcriptional regulator"/>
    <property type="match status" value="1"/>
</dbReference>
<evidence type="ECO:0000256" key="2">
    <source>
        <dbReference type="ARBA" id="ARBA00023015"/>
    </source>
</evidence>
<evidence type="ECO:0000259" key="5">
    <source>
        <dbReference type="PROSITE" id="PS50931"/>
    </source>
</evidence>
<gene>
    <name evidence="6" type="ORF">JJB11_17870</name>
</gene>
<sequence>MASDVPLLPDPAALVLLAEIADAGSVTAAARRLGVSQPAVSKQLRRLEQSLGVTLFERGLRGIQPTEYGHGLLPRARAIREQARQAGEDVRQRRGAREGRLELALSHFATIALLPLVLPAYRAAWPGVQLAIVPPAFHLGGLREGKPDFAVMSMPAERLGPEFSARPVYATTVAVVVRPGHPLARARSLAELRDAQWLLPSMESSVTRGLQRAYRQARLGELRCAMTCQTLTGLETIATHTDLVAAMPLEVHQARVAATGLQRVAIAEAIEGPRVAILRWADAQPTPASAELEEAFVQAAHRMAKAPKAARRTRD</sequence>
<evidence type="ECO:0000313" key="6">
    <source>
        <dbReference type="EMBL" id="MBK6007971.1"/>
    </source>
</evidence>
<dbReference type="AlphaFoldDB" id="A0A934WNR8"/>
<feature type="domain" description="HTH lysR-type" evidence="5">
    <location>
        <begin position="9"/>
        <end position="66"/>
    </location>
</feature>
<dbReference type="Gene3D" id="1.10.10.10">
    <property type="entry name" value="Winged helix-like DNA-binding domain superfamily/Winged helix DNA-binding domain"/>
    <property type="match status" value="1"/>
</dbReference>
<dbReference type="Gene3D" id="3.40.190.10">
    <property type="entry name" value="Periplasmic binding protein-like II"/>
    <property type="match status" value="2"/>
</dbReference>
<comment type="similarity">
    <text evidence="1">Belongs to the LysR transcriptional regulatory family.</text>
</comment>
<dbReference type="EMBL" id="JAEPWM010000008">
    <property type="protein sequence ID" value="MBK6007971.1"/>
    <property type="molecule type" value="Genomic_DNA"/>
</dbReference>
<dbReference type="SUPFAM" id="SSF53850">
    <property type="entry name" value="Periplasmic binding protein-like II"/>
    <property type="match status" value="1"/>
</dbReference>
<dbReference type="PRINTS" id="PR00039">
    <property type="entry name" value="HTHLYSR"/>
</dbReference>
<organism evidence="6 7">
    <name type="scientific">Ramlibacter ginsenosidimutans</name>
    <dbReference type="NCBI Taxonomy" id="502333"/>
    <lineage>
        <taxon>Bacteria</taxon>
        <taxon>Pseudomonadati</taxon>
        <taxon>Pseudomonadota</taxon>
        <taxon>Betaproteobacteria</taxon>
        <taxon>Burkholderiales</taxon>
        <taxon>Comamonadaceae</taxon>
        <taxon>Ramlibacter</taxon>
    </lineage>
</organism>
<dbReference type="RefSeq" id="WP_201174466.1">
    <property type="nucleotide sequence ID" value="NZ_JAEPWM010000008.1"/>
</dbReference>
<evidence type="ECO:0000256" key="1">
    <source>
        <dbReference type="ARBA" id="ARBA00009437"/>
    </source>
</evidence>